<sequence length="365" mass="37837">MLSTIKRKTAQWSLVAMAALALQSCVKNKEFEEVPVPPTPSVPNGSIAQVLGTDPNFSILVAAVQRAGIATALGSGDVRYTVFAPDNDAFAASGLSLAAVNALPPATLQAILSYHVVPQALASTAIPVTQFNLQMPTLLQLPGGNPLIKNSIFPARSARGVYANNIPIKQADILAGSSVIHKVAAVVMPPAQLIAQIIGADADLSILRAAITRADSGQVGLNRLDSVLRFGVANVTLLAPTNDAFRALFPPGTPDAVIIGALNTPQVFPAQRVRGIVAYHLLGSRAFSVNLPAGPQFVPTLLNGSVAAHPGVRVTTTFTGPMATQVRLEGVGNIAASQPAARVLTADLNAVNGVVHKIDRVLLPQ</sequence>
<dbReference type="Pfam" id="PF02469">
    <property type="entry name" value="Fasciclin"/>
    <property type="match status" value="2"/>
</dbReference>
<keyword evidence="1" id="KW-0732">Signal</keyword>
<dbReference type="SUPFAM" id="SSF82153">
    <property type="entry name" value="FAS1 domain"/>
    <property type="match status" value="2"/>
</dbReference>
<dbReference type="RefSeq" id="WP_083596653.1">
    <property type="nucleotide sequence ID" value="NZ_FQUO01000016.1"/>
</dbReference>
<feature type="chain" id="PRO_5012725434" evidence="1">
    <location>
        <begin position="19"/>
        <end position="365"/>
    </location>
</feature>
<dbReference type="Proteomes" id="UP000184368">
    <property type="component" value="Unassembled WGS sequence"/>
</dbReference>
<evidence type="ECO:0000313" key="3">
    <source>
        <dbReference type="EMBL" id="SHG04034.1"/>
    </source>
</evidence>
<dbReference type="PROSITE" id="PS51257">
    <property type="entry name" value="PROKAR_LIPOPROTEIN"/>
    <property type="match status" value="1"/>
</dbReference>
<protein>
    <submittedName>
        <fullName evidence="3">Uncaracterized surface protein containing fasciclin (FAS1) repeats</fullName>
    </submittedName>
</protein>
<feature type="domain" description="FAS1" evidence="2">
    <location>
        <begin position="44"/>
        <end position="187"/>
    </location>
</feature>
<proteinExistence type="predicted"/>
<evidence type="ECO:0000313" key="4">
    <source>
        <dbReference type="Proteomes" id="UP000184368"/>
    </source>
</evidence>
<dbReference type="AlphaFoldDB" id="A0A1M5GJX2"/>
<dbReference type="Gene3D" id="2.30.180.10">
    <property type="entry name" value="FAS1 domain"/>
    <property type="match status" value="2"/>
</dbReference>
<feature type="signal peptide" evidence="1">
    <location>
        <begin position="1"/>
        <end position="18"/>
    </location>
</feature>
<dbReference type="SMART" id="SM00554">
    <property type="entry name" value="FAS1"/>
    <property type="match status" value="2"/>
</dbReference>
<organism evidence="3 4">
    <name type="scientific">Cnuella takakiae</name>
    <dbReference type="NCBI Taxonomy" id="1302690"/>
    <lineage>
        <taxon>Bacteria</taxon>
        <taxon>Pseudomonadati</taxon>
        <taxon>Bacteroidota</taxon>
        <taxon>Chitinophagia</taxon>
        <taxon>Chitinophagales</taxon>
        <taxon>Chitinophagaceae</taxon>
        <taxon>Cnuella</taxon>
    </lineage>
</organism>
<keyword evidence="4" id="KW-1185">Reference proteome</keyword>
<evidence type="ECO:0000259" key="2">
    <source>
        <dbReference type="PROSITE" id="PS50213"/>
    </source>
</evidence>
<evidence type="ECO:0000256" key="1">
    <source>
        <dbReference type="SAM" id="SignalP"/>
    </source>
</evidence>
<dbReference type="InterPro" id="IPR050904">
    <property type="entry name" value="Adhesion/Biosynth-related"/>
</dbReference>
<name>A0A1M5GJX2_9BACT</name>
<dbReference type="PANTHER" id="PTHR10900:SF77">
    <property type="entry name" value="FI19380P1"/>
    <property type="match status" value="1"/>
</dbReference>
<gene>
    <name evidence="3" type="ORF">SAMN05444008_116111</name>
</gene>
<dbReference type="InterPro" id="IPR000782">
    <property type="entry name" value="FAS1_domain"/>
</dbReference>
<accession>A0A1M5GJX2</accession>
<dbReference type="InterPro" id="IPR036378">
    <property type="entry name" value="FAS1_dom_sf"/>
</dbReference>
<reference evidence="3 4" key="1">
    <citation type="submission" date="2016-11" db="EMBL/GenBank/DDBJ databases">
        <authorList>
            <person name="Jaros S."/>
            <person name="Januszkiewicz K."/>
            <person name="Wedrychowicz H."/>
        </authorList>
    </citation>
    <scope>NUCLEOTIDE SEQUENCE [LARGE SCALE GENOMIC DNA]</scope>
    <source>
        <strain evidence="3 4">DSM 26897</strain>
    </source>
</reference>
<dbReference type="STRING" id="1302690.BUE76_11520"/>
<dbReference type="OrthoDB" id="1144324at2"/>
<dbReference type="GO" id="GO:0005615">
    <property type="term" value="C:extracellular space"/>
    <property type="evidence" value="ECO:0007669"/>
    <property type="project" value="TreeGrafter"/>
</dbReference>
<feature type="domain" description="FAS1" evidence="2">
    <location>
        <begin position="191"/>
        <end position="362"/>
    </location>
</feature>
<dbReference type="PROSITE" id="PS50213">
    <property type="entry name" value="FAS1"/>
    <property type="match status" value="2"/>
</dbReference>
<dbReference type="EMBL" id="FQUO01000016">
    <property type="protein sequence ID" value="SHG04034.1"/>
    <property type="molecule type" value="Genomic_DNA"/>
</dbReference>
<dbReference type="PANTHER" id="PTHR10900">
    <property type="entry name" value="PERIOSTIN-RELATED"/>
    <property type="match status" value="1"/>
</dbReference>